<evidence type="ECO:0000256" key="1">
    <source>
        <dbReference type="ARBA" id="ARBA00022475"/>
    </source>
</evidence>
<dbReference type="RefSeq" id="WP_143311291.1">
    <property type="nucleotide sequence ID" value="NZ_FUWX01000004.1"/>
</dbReference>
<gene>
    <name evidence="10" type="primary">plsY</name>
    <name evidence="11" type="ORF">SAMN02745174_00208</name>
</gene>
<evidence type="ECO:0000256" key="10">
    <source>
        <dbReference type="HAMAP-Rule" id="MF_01043"/>
    </source>
</evidence>
<accession>A0A1T4JZL4</accession>
<evidence type="ECO:0000313" key="12">
    <source>
        <dbReference type="Proteomes" id="UP000191153"/>
    </source>
</evidence>
<evidence type="ECO:0000313" key="11">
    <source>
        <dbReference type="EMBL" id="SJZ35611.1"/>
    </source>
</evidence>
<dbReference type="Pfam" id="PF02660">
    <property type="entry name" value="G3P_acyltransf"/>
    <property type="match status" value="1"/>
</dbReference>
<evidence type="ECO:0000256" key="5">
    <source>
        <dbReference type="ARBA" id="ARBA00022989"/>
    </source>
</evidence>
<feature type="transmembrane region" description="Helical" evidence="10">
    <location>
        <begin position="141"/>
        <end position="159"/>
    </location>
</feature>
<keyword evidence="7 10" id="KW-0472">Membrane</keyword>
<dbReference type="UniPathway" id="UPA00085"/>
<comment type="function">
    <text evidence="10">Catalyzes the transfer of an acyl group from acyl-phosphate (acyl-PO(4)) to glycerol-3-phosphate (G3P) to form lysophosphatidic acid (LPA). This enzyme utilizes acyl-phosphate as fatty acyl donor, but not acyl-CoA or acyl-ACP.</text>
</comment>
<keyword evidence="4 10" id="KW-0812">Transmembrane</keyword>
<dbReference type="Proteomes" id="UP000191153">
    <property type="component" value="Unassembled WGS sequence"/>
</dbReference>
<evidence type="ECO:0000256" key="7">
    <source>
        <dbReference type="ARBA" id="ARBA00023136"/>
    </source>
</evidence>
<evidence type="ECO:0000256" key="9">
    <source>
        <dbReference type="ARBA" id="ARBA00023264"/>
    </source>
</evidence>
<protein>
    <recommendedName>
        <fullName evidence="10">Glycerol-3-phosphate acyltransferase</fullName>
    </recommendedName>
    <alternativeName>
        <fullName evidence="10">Acyl-PO4 G3P acyltransferase</fullName>
    </alternativeName>
    <alternativeName>
        <fullName evidence="10">Acyl-phosphate--glycerol-3-phosphate acyltransferase</fullName>
    </alternativeName>
    <alternativeName>
        <fullName evidence="10">G3P acyltransferase</fullName>
        <shortName evidence="10">GPAT</shortName>
        <ecNumber evidence="10">2.3.1.275</ecNumber>
    </alternativeName>
    <alternativeName>
        <fullName evidence="10">Lysophosphatidic acid synthase</fullName>
        <shortName evidence="10">LPA synthase</shortName>
    </alternativeName>
</protein>
<dbReference type="OrthoDB" id="9777124at2"/>
<dbReference type="GO" id="GO:0005886">
    <property type="term" value="C:plasma membrane"/>
    <property type="evidence" value="ECO:0007669"/>
    <property type="project" value="UniProtKB-SubCell"/>
</dbReference>
<comment type="similarity">
    <text evidence="10">Belongs to the PlsY family.</text>
</comment>
<dbReference type="GO" id="GO:0043772">
    <property type="term" value="F:acyl-phosphate glycerol-3-phosphate acyltransferase activity"/>
    <property type="evidence" value="ECO:0007669"/>
    <property type="project" value="UniProtKB-UniRule"/>
</dbReference>
<keyword evidence="9 10" id="KW-1208">Phospholipid metabolism</keyword>
<reference evidence="11 12" key="1">
    <citation type="submission" date="2017-02" db="EMBL/GenBank/DDBJ databases">
        <authorList>
            <person name="Peterson S.W."/>
        </authorList>
    </citation>
    <scope>NUCLEOTIDE SEQUENCE [LARGE SCALE GENOMIC DNA]</scope>
    <source>
        <strain evidence="11 12">ATCC 700028</strain>
    </source>
</reference>
<keyword evidence="11" id="KW-0012">Acyltransferase</keyword>
<organism evidence="11 12">
    <name type="scientific">Cetobacterium ceti</name>
    <dbReference type="NCBI Taxonomy" id="180163"/>
    <lineage>
        <taxon>Bacteria</taxon>
        <taxon>Fusobacteriati</taxon>
        <taxon>Fusobacteriota</taxon>
        <taxon>Fusobacteriia</taxon>
        <taxon>Fusobacteriales</taxon>
        <taxon>Fusobacteriaceae</taxon>
        <taxon>Cetobacterium</taxon>
    </lineage>
</organism>
<dbReference type="GO" id="GO:0008654">
    <property type="term" value="P:phospholipid biosynthetic process"/>
    <property type="evidence" value="ECO:0007669"/>
    <property type="project" value="UniProtKB-UniRule"/>
</dbReference>
<dbReference type="AlphaFoldDB" id="A0A1T4JZL4"/>
<dbReference type="STRING" id="180163.SAMN02745174_00208"/>
<dbReference type="InterPro" id="IPR003811">
    <property type="entry name" value="G3P_acylTferase_PlsY"/>
</dbReference>
<feature type="transmembrane region" description="Helical" evidence="10">
    <location>
        <begin position="6"/>
        <end position="24"/>
    </location>
</feature>
<evidence type="ECO:0000256" key="8">
    <source>
        <dbReference type="ARBA" id="ARBA00023209"/>
    </source>
</evidence>
<evidence type="ECO:0000256" key="3">
    <source>
        <dbReference type="ARBA" id="ARBA00022679"/>
    </source>
</evidence>
<keyword evidence="12" id="KW-1185">Reference proteome</keyword>
<feature type="transmembrane region" description="Helical" evidence="10">
    <location>
        <begin position="113"/>
        <end position="135"/>
    </location>
</feature>
<dbReference type="PANTHER" id="PTHR30309:SF0">
    <property type="entry name" value="GLYCEROL-3-PHOSPHATE ACYLTRANSFERASE-RELATED"/>
    <property type="match status" value="1"/>
</dbReference>
<keyword evidence="3 10" id="KW-0808">Transferase</keyword>
<dbReference type="EC" id="2.3.1.275" evidence="10"/>
<feature type="transmembrane region" description="Helical" evidence="10">
    <location>
        <begin position="83"/>
        <end position="101"/>
    </location>
</feature>
<proteinExistence type="inferred from homology"/>
<dbReference type="SMART" id="SM01207">
    <property type="entry name" value="G3P_acyltransf"/>
    <property type="match status" value="1"/>
</dbReference>
<dbReference type="NCBIfam" id="TIGR00023">
    <property type="entry name" value="glycerol-3-phosphate 1-O-acyltransferase PlsY"/>
    <property type="match status" value="1"/>
</dbReference>
<keyword evidence="1 10" id="KW-1003">Cell membrane</keyword>
<comment type="catalytic activity">
    <reaction evidence="10">
        <text>an acyl phosphate + sn-glycerol 3-phosphate = a 1-acyl-sn-glycero-3-phosphate + phosphate</text>
        <dbReference type="Rhea" id="RHEA:34075"/>
        <dbReference type="ChEBI" id="CHEBI:43474"/>
        <dbReference type="ChEBI" id="CHEBI:57597"/>
        <dbReference type="ChEBI" id="CHEBI:57970"/>
        <dbReference type="ChEBI" id="CHEBI:59918"/>
        <dbReference type="EC" id="2.3.1.275"/>
    </reaction>
</comment>
<name>A0A1T4JZL4_9FUSO</name>
<dbReference type="HAMAP" id="MF_01043">
    <property type="entry name" value="PlsY"/>
    <property type="match status" value="1"/>
</dbReference>
<keyword evidence="2 10" id="KW-0444">Lipid biosynthesis</keyword>
<keyword evidence="5 10" id="KW-1133">Transmembrane helix</keyword>
<comment type="subcellular location">
    <subcellularLocation>
        <location evidence="10">Cell membrane</location>
        <topology evidence="10">Multi-pass membrane protein</topology>
    </subcellularLocation>
</comment>
<evidence type="ECO:0000256" key="4">
    <source>
        <dbReference type="ARBA" id="ARBA00022692"/>
    </source>
</evidence>
<dbReference type="PANTHER" id="PTHR30309">
    <property type="entry name" value="INNER MEMBRANE PROTEIN YGIH"/>
    <property type="match status" value="1"/>
</dbReference>
<comment type="pathway">
    <text evidence="10">Lipid metabolism; phospholipid metabolism.</text>
</comment>
<keyword evidence="6 10" id="KW-0443">Lipid metabolism</keyword>
<comment type="subunit">
    <text evidence="10">Probably interacts with PlsX.</text>
</comment>
<evidence type="ECO:0000256" key="6">
    <source>
        <dbReference type="ARBA" id="ARBA00023098"/>
    </source>
</evidence>
<evidence type="ECO:0000256" key="2">
    <source>
        <dbReference type="ARBA" id="ARBA00022516"/>
    </source>
</evidence>
<dbReference type="EMBL" id="FUWX01000004">
    <property type="protein sequence ID" value="SJZ35611.1"/>
    <property type="molecule type" value="Genomic_DNA"/>
</dbReference>
<keyword evidence="8 10" id="KW-0594">Phospholipid biosynthesis</keyword>
<sequence>MVNFIIFIIIAYLCGSIPTGIWLGKTCKGIDIREHGSKNSGATNAYRVLGAKYGIMVLILDALKGYIPLAIAHKFGINGGELVFLGLIAILGHTFSLFLNFKGGKGVATSLGVFLYLIPNVVGILVITFIIVVYISKYISLGSVICSILLPILTAFLPMKDNVSRTPMLIITTIVGIFVVYKHKSNIGRIVKGTENKFKLK</sequence>